<dbReference type="EMBL" id="LT615263">
    <property type="protein sequence ID" value="SCO72350.1"/>
    <property type="molecule type" value="Genomic_DNA"/>
</dbReference>
<dbReference type="AlphaFoldDB" id="A0A1G4HBS5"/>
<dbReference type="Proteomes" id="UP000305196">
    <property type="component" value="Chromosome 8"/>
</dbReference>
<sequence length="477" mass="53594">MTLRERKEKLEIGTYQKEVHEELQAAYEQSKFAKYAQEQNFDTFIWDGKKNSGGCIVLVEENHVKHWRDEKTKSGVVHKGIDAVTSFKKFVGKEINLQGEDSDGGQAIGGVEKLKRLVVKGRSRSRKGCDGDNLWGFPSGQDGGEDILERIDQIRHAIAEVRSTIRRKIDMRDGKHGCPPDDVRDGKHGCPPDDVRDGKHGCPPDDVRDGKHGCPPDDVTELLLNFAQLRNHVDELTTSVGAPDPRLGGQGQLDGHLKRGDVTSGGEEQHEQGIKNSYVLLDCQLDERDEETAHHEGYISLRKRNLHTMLQQLQAKVEQYEWLLTEGCSHEKGGADKGQSAGHTLLSIAMFLNLCMSDNMGKRILNYIYLQKIEMKKCRQYLANLKKGKSLDIFCSHVESLTKGVPREEDPATFVDKLFRINLTPQNEQVLALYKRLLHSELGVDLMLREVEAVNGAVERVCHKLEGGGDIRRDYAG</sequence>
<feature type="region of interest" description="Disordered" evidence="1">
    <location>
        <begin position="238"/>
        <end position="271"/>
    </location>
</feature>
<evidence type="ECO:0000313" key="3">
    <source>
        <dbReference type="Proteomes" id="UP000305196"/>
    </source>
</evidence>
<reference evidence="2 3" key="1">
    <citation type="submission" date="2016-07" db="EMBL/GenBank/DDBJ databases">
        <authorList>
            <consortium name="Pathogen Informatics"/>
        </authorList>
    </citation>
    <scope>NUCLEOTIDE SEQUENCE [LARGE SCALE GENOMIC DNA]</scope>
</reference>
<dbReference type="VEuPathDB" id="PlasmoDB:PVX_095245"/>
<evidence type="ECO:0000313" key="2">
    <source>
        <dbReference type="EMBL" id="SCO72350.1"/>
    </source>
</evidence>
<dbReference type="VEuPathDB" id="PlasmoDB:PVP01_0820400"/>
<feature type="compositionally biased region" description="Basic and acidic residues" evidence="1">
    <location>
        <begin position="255"/>
        <end position="271"/>
    </location>
</feature>
<gene>
    <name evidence="2" type="ORF">PVC01_080025400</name>
</gene>
<dbReference type="VEuPathDB" id="PlasmoDB:PVPAM_080032600"/>
<protein>
    <submittedName>
        <fullName evidence="2">Uncharacterized protein</fullName>
    </submittedName>
</protein>
<evidence type="ECO:0000256" key="1">
    <source>
        <dbReference type="SAM" id="MobiDB-lite"/>
    </source>
</evidence>
<accession>A0A1G4HBS5</accession>
<dbReference type="VEuPathDB" id="PlasmoDB:PVW1_080025800"/>
<organism evidence="2 3">
    <name type="scientific">Plasmodium vivax</name>
    <name type="common">malaria parasite P. vivax</name>
    <dbReference type="NCBI Taxonomy" id="5855"/>
    <lineage>
        <taxon>Eukaryota</taxon>
        <taxon>Sar</taxon>
        <taxon>Alveolata</taxon>
        <taxon>Apicomplexa</taxon>
        <taxon>Aconoidasida</taxon>
        <taxon>Haemosporida</taxon>
        <taxon>Plasmodiidae</taxon>
        <taxon>Plasmodium</taxon>
        <taxon>Plasmodium (Plasmodium)</taxon>
    </lineage>
</organism>
<feature type="region of interest" description="Disordered" evidence="1">
    <location>
        <begin position="172"/>
        <end position="213"/>
    </location>
</feature>
<name>A0A1G4HBS5_PLAVI</name>
<proteinExistence type="predicted"/>